<keyword evidence="2" id="KW-1185">Reference proteome</keyword>
<sequence>QRRGPAEPAAVVAVLRWACAAGAACAQRLGASSALPTREEIDALYARTWPAPAPEDRQRDVW</sequence>
<evidence type="ECO:0000313" key="1">
    <source>
        <dbReference type="EMBL" id="MBF9135542.1"/>
    </source>
</evidence>
<accession>A0ABS0HAP8</accession>
<comment type="caution">
    <text evidence="1">The sequence shown here is derived from an EMBL/GenBank/DDBJ whole genome shotgun (WGS) entry which is preliminary data.</text>
</comment>
<feature type="non-terminal residue" evidence="1">
    <location>
        <position position="1"/>
    </location>
</feature>
<dbReference type="EMBL" id="JADPUN010000439">
    <property type="protein sequence ID" value="MBF9135542.1"/>
    <property type="molecule type" value="Genomic_DNA"/>
</dbReference>
<gene>
    <name evidence="1" type="ORF">I0C86_42640</name>
</gene>
<protein>
    <recommendedName>
        <fullName evidence="3">Carbohydrate kinase</fullName>
    </recommendedName>
</protein>
<name>A0ABS0HAP8_9ACTN</name>
<dbReference type="Proteomes" id="UP000638560">
    <property type="component" value="Unassembled WGS sequence"/>
</dbReference>
<evidence type="ECO:0008006" key="3">
    <source>
        <dbReference type="Google" id="ProtNLM"/>
    </source>
</evidence>
<dbReference type="InterPro" id="IPR029056">
    <property type="entry name" value="Ribokinase-like"/>
</dbReference>
<reference evidence="1 2" key="1">
    <citation type="submission" date="2020-11" db="EMBL/GenBank/DDBJ databases">
        <title>A novel isolate from a Black sea contaminated sediment with potential to produce alkanes: Plantactinospora alkalitolerans sp. nov.</title>
        <authorList>
            <person name="Carro L."/>
            <person name="Veyisoglu A."/>
            <person name="Guven K."/>
            <person name="Schumann P."/>
            <person name="Klenk H.-P."/>
            <person name="Sahin N."/>
        </authorList>
    </citation>
    <scope>NUCLEOTIDE SEQUENCE [LARGE SCALE GENOMIC DNA]</scope>
    <source>
        <strain evidence="1 2">S1510</strain>
    </source>
</reference>
<evidence type="ECO:0000313" key="2">
    <source>
        <dbReference type="Proteomes" id="UP000638560"/>
    </source>
</evidence>
<organism evidence="1 2">
    <name type="scientific">Plantactinospora alkalitolerans</name>
    <dbReference type="NCBI Taxonomy" id="2789879"/>
    <lineage>
        <taxon>Bacteria</taxon>
        <taxon>Bacillati</taxon>
        <taxon>Actinomycetota</taxon>
        <taxon>Actinomycetes</taxon>
        <taxon>Micromonosporales</taxon>
        <taxon>Micromonosporaceae</taxon>
        <taxon>Plantactinospora</taxon>
    </lineage>
</organism>
<proteinExistence type="predicted"/>
<dbReference type="Gene3D" id="3.40.1190.20">
    <property type="match status" value="1"/>
</dbReference>
<dbReference type="SUPFAM" id="SSF53613">
    <property type="entry name" value="Ribokinase-like"/>
    <property type="match status" value="1"/>
</dbReference>